<evidence type="ECO:0000256" key="2">
    <source>
        <dbReference type="ARBA" id="ARBA00023125"/>
    </source>
</evidence>
<dbReference type="SUPFAM" id="SSF46785">
    <property type="entry name" value="Winged helix' DNA-binding domain"/>
    <property type="match status" value="1"/>
</dbReference>
<dbReference type="OrthoDB" id="10017829at2759"/>
<dbReference type="InterPro" id="IPR036388">
    <property type="entry name" value="WH-like_DNA-bd_sf"/>
</dbReference>
<feature type="domain" description="ETS" evidence="4">
    <location>
        <begin position="193"/>
        <end position="277"/>
    </location>
</feature>
<dbReference type="EMBL" id="AZBU02000007">
    <property type="protein sequence ID" value="TKR70183.1"/>
    <property type="molecule type" value="Genomic_DNA"/>
</dbReference>
<dbReference type="PANTHER" id="PTHR11849">
    <property type="entry name" value="ETS"/>
    <property type="match status" value="1"/>
</dbReference>
<evidence type="ECO:0000259" key="4">
    <source>
        <dbReference type="PROSITE" id="PS50061"/>
    </source>
</evidence>
<accession>A0A4U5MLZ5</accession>
<sequence>MIHRRGDFTSPLNLSKDSDRLAKLQMRLQEDSIPQNLSIWTSSHVTMFVKTVCELWSVPIDECNLNPALMNGCFLASHKDAELFLLCQLAWNSKIGNILFDALKAVTSMTVSEELLTDSVSPSPVLSSASESPSRSANLAIDSFSPSLVPSADCESLVSFSSSPSLSSLSSPTSSIVPSSIELDDYMLGEQRPRLWIFLWLMLSSGMHEDKITWFDKINFGWVFVDKDAVCRIWGEQKKRRREKNMTYGSMSRSLRTYYKKGIMTHHPKSRYKFYFTRKALTKQGFI</sequence>
<dbReference type="AlphaFoldDB" id="A0A4U5MLZ5"/>
<comment type="similarity">
    <text evidence="1 3">Belongs to the ETS family.</text>
</comment>
<comment type="caution">
    <text evidence="5">The sequence shown here is derived from an EMBL/GenBank/DDBJ whole genome shotgun (WGS) entry which is preliminary data.</text>
</comment>
<dbReference type="STRING" id="34508.A0A4U5MLZ5"/>
<evidence type="ECO:0000256" key="1">
    <source>
        <dbReference type="ARBA" id="ARBA00005562"/>
    </source>
</evidence>
<organism evidence="5 6">
    <name type="scientific">Steinernema carpocapsae</name>
    <name type="common">Entomopathogenic nematode</name>
    <dbReference type="NCBI Taxonomy" id="34508"/>
    <lineage>
        <taxon>Eukaryota</taxon>
        <taxon>Metazoa</taxon>
        <taxon>Ecdysozoa</taxon>
        <taxon>Nematoda</taxon>
        <taxon>Chromadorea</taxon>
        <taxon>Rhabditida</taxon>
        <taxon>Tylenchina</taxon>
        <taxon>Panagrolaimomorpha</taxon>
        <taxon>Strongyloidoidea</taxon>
        <taxon>Steinernematidae</taxon>
        <taxon>Steinernema</taxon>
    </lineage>
</organism>
<dbReference type="InterPro" id="IPR036390">
    <property type="entry name" value="WH_DNA-bd_sf"/>
</dbReference>
<dbReference type="PRINTS" id="PR00454">
    <property type="entry name" value="ETSDOMAIN"/>
</dbReference>
<dbReference type="InterPro" id="IPR000418">
    <property type="entry name" value="Ets_dom"/>
</dbReference>
<gene>
    <name evidence="5" type="ORF">L596_022238</name>
</gene>
<dbReference type="Gene3D" id="1.10.10.10">
    <property type="entry name" value="Winged helix-like DNA-binding domain superfamily/Winged helix DNA-binding domain"/>
    <property type="match status" value="1"/>
</dbReference>
<proteinExistence type="inferred from homology"/>
<dbReference type="SMART" id="SM00413">
    <property type="entry name" value="ETS"/>
    <property type="match status" value="1"/>
</dbReference>
<dbReference type="InterPro" id="IPR046328">
    <property type="entry name" value="ETS_fam"/>
</dbReference>
<evidence type="ECO:0000313" key="6">
    <source>
        <dbReference type="Proteomes" id="UP000298663"/>
    </source>
</evidence>
<dbReference type="GO" id="GO:0005634">
    <property type="term" value="C:nucleus"/>
    <property type="evidence" value="ECO:0007669"/>
    <property type="project" value="UniProtKB-SubCell"/>
</dbReference>
<keyword evidence="2 3" id="KW-0238">DNA-binding</keyword>
<reference evidence="5 6" key="1">
    <citation type="journal article" date="2015" name="Genome Biol.">
        <title>Comparative genomics of Steinernema reveals deeply conserved gene regulatory networks.</title>
        <authorList>
            <person name="Dillman A.R."/>
            <person name="Macchietto M."/>
            <person name="Porter C.F."/>
            <person name="Rogers A."/>
            <person name="Williams B."/>
            <person name="Antoshechkin I."/>
            <person name="Lee M.M."/>
            <person name="Goodwin Z."/>
            <person name="Lu X."/>
            <person name="Lewis E.E."/>
            <person name="Goodrich-Blair H."/>
            <person name="Stock S.P."/>
            <person name="Adams B.J."/>
            <person name="Sternberg P.W."/>
            <person name="Mortazavi A."/>
        </authorList>
    </citation>
    <scope>NUCLEOTIDE SEQUENCE [LARGE SCALE GENOMIC DNA]</scope>
    <source>
        <strain evidence="5 6">ALL</strain>
    </source>
</reference>
<dbReference type="Pfam" id="PF00178">
    <property type="entry name" value="Ets"/>
    <property type="match status" value="1"/>
</dbReference>
<comment type="subcellular location">
    <subcellularLocation>
        <location evidence="3">Nucleus</location>
    </subcellularLocation>
</comment>
<dbReference type="GO" id="GO:0043565">
    <property type="term" value="F:sequence-specific DNA binding"/>
    <property type="evidence" value="ECO:0007669"/>
    <property type="project" value="InterPro"/>
</dbReference>
<evidence type="ECO:0000313" key="5">
    <source>
        <dbReference type="EMBL" id="TKR70183.1"/>
    </source>
</evidence>
<protein>
    <recommendedName>
        <fullName evidence="4">ETS domain-containing protein</fullName>
    </recommendedName>
</protein>
<keyword evidence="3" id="KW-0539">Nucleus</keyword>
<reference evidence="5 6" key="2">
    <citation type="journal article" date="2019" name="G3 (Bethesda)">
        <title>Hybrid Assembly of the Genome of the Entomopathogenic Nematode Steinernema carpocapsae Identifies the X-Chromosome.</title>
        <authorList>
            <person name="Serra L."/>
            <person name="Macchietto M."/>
            <person name="Macias-Munoz A."/>
            <person name="McGill C.J."/>
            <person name="Rodriguez I.M."/>
            <person name="Rodriguez B."/>
            <person name="Murad R."/>
            <person name="Mortazavi A."/>
        </authorList>
    </citation>
    <scope>NUCLEOTIDE SEQUENCE [LARGE SCALE GENOMIC DNA]</scope>
    <source>
        <strain evidence="5 6">ALL</strain>
    </source>
</reference>
<keyword evidence="6" id="KW-1185">Reference proteome</keyword>
<evidence type="ECO:0000256" key="3">
    <source>
        <dbReference type="RuleBase" id="RU004019"/>
    </source>
</evidence>
<name>A0A4U5MLZ5_STECR</name>
<dbReference type="Proteomes" id="UP000298663">
    <property type="component" value="Unassembled WGS sequence"/>
</dbReference>
<dbReference type="PROSITE" id="PS50061">
    <property type="entry name" value="ETS_DOMAIN_3"/>
    <property type="match status" value="1"/>
</dbReference>
<dbReference type="GO" id="GO:0000981">
    <property type="term" value="F:DNA-binding transcription factor activity, RNA polymerase II-specific"/>
    <property type="evidence" value="ECO:0007669"/>
    <property type="project" value="TreeGrafter"/>
</dbReference>
<dbReference type="GO" id="GO:0030154">
    <property type="term" value="P:cell differentiation"/>
    <property type="evidence" value="ECO:0007669"/>
    <property type="project" value="TreeGrafter"/>
</dbReference>